<evidence type="ECO:0000313" key="2">
    <source>
        <dbReference type="EMBL" id="QEG15420.1"/>
    </source>
</evidence>
<dbReference type="Proteomes" id="UP000322887">
    <property type="component" value="Chromosome"/>
</dbReference>
<protein>
    <submittedName>
        <fullName evidence="2">Uncharacterized protein</fullName>
    </submittedName>
</protein>
<dbReference type="Pfam" id="PF20360">
    <property type="entry name" value="DUF6655"/>
    <property type="match status" value="1"/>
</dbReference>
<evidence type="ECO:0000256" key="1">
    <source>
        <dbReference type="SAM" id="MobiDB-lite"/>
    </source>
</evidence>
<feature type="region of interest" description="Disordered" evidence="1">
    <location>
        <begin position="397"/>
        <end position="417"/>
    </location>
</feature>
<keyword evidence="3" id="KW-1185">Reference proteome</keyword>
<gene>
    <name evidence="2" type="ORF">GmarT_12600</name>
</gene>
<dbReference type="RefSeq" id="WP_315854815.1">
    <property type="nucleotide sequence ID" value="NZ_CP043931.1"/>
</dbReference>
<feature type="region of interest" description="Disordered" evidence="1">
    <location>
        <begin position="320"/>
        <end position="361"/>
    </location>
</feature>
<name>A0ABX5YII8_9PLAN</name>
<evidence type="ECO:0000313" key="3">
    <source>
        <dbReference type="Proteomes" id="UP000322887"/>
    </source>
</evidence>
<dbReference type="EMBL" id="CP042910">
    <property type="protein sequence ID" value="QEG15420.1"/>
    <property type="molecule type" value="Genomic_DNA"/>
</dbReference>
<accession>A0ABX5YII8</accession>
<dbReference type="InterPro" id="IPR046596">
    <property type="entry name" value="DUF6655"/>
</dbReference>
<organism evidence="2 3">
    <name type="scientific">Gimesia maris</name>
    <dbReference type="NCBI Taxonomy" id="122"/>
    <lineage>
        <taxon>Bacteria</taxon>
        <taxon>Pseudomonadati</taxon>
        <taxon>Planctomycetota</taxon>
        <taxon>Planctomycetia</taxon>
        <taxon>Planctomycetales</taxon>
        <taxon>Planctomycetaceae</taxon>
        <taxon>Gimesia</taxon>
    </lineage>
</organism>
<reference evidence="2 3" key="1">
    <citation type="submission" date="2019-08" db="EMBL/GenBank/DDBJ databases">
        <title>Deep-cultivation of Planctomycetes and their phenomic and genomic characterization uncovers novel biology.</title>
        <authorList>
            <person name="Wiegand S."/>
            <person name="Jogler M."/>
            <person name="Boedeker C."/>
            <person name="Pinto D."/>
            <person name="Vollmers J."/>
            <person name="Rivas-Marin E."/>
            <person name="Kohn T."/>
            <person name="Peeters S.H."/>
            <person name="Heuer A."/>
            <person name="Rast P."/>
            <person name="Oberbeckmann S."/>
            <person name="Bunk B."/>
            <person name="Jeske O."/>
            <person name="Meyerdierks A."/>
            <person name="Storesund J.E."/>
            <person name="Kallscheuer N."/>
            <person name="Luecker S."/>
            <person name="Lage O.M."/>
            <person name="Pohl T."/>
            <person name="Merkel B.J."/>
            <person name="Hornburger P."/>
            <person name="Mueller R.-W."/>
            <person name="Bruemmer F."/>
            <person name="Labrenz M."/>
            <person name="Spormann A.M."/>
            <person name="Op den Camp H."/>
            <person name="Overmann J."/>
            <person name="Amann R."/>
            <person name="Jetten M.S.M."/>
            <person name="Mascher T."/>
            <person name="Medema M.H."/>
            <person name="Devos D.P."/>
            <person name="Kaster A.-K."/>
            <person name="Ovreas L."/>
            <person name="Rohde M."/>
            <person name="Galperin M.Y."/>
            <person name="Jogler C."/>
        </authorList>
    </citation>
    <scope>NUCLEOTIDE SEQUENCE [LARGE SCALE GENOMIC DNA]</scope>
    <source>
        <strain evidence="2 3">DSM 8797</strain>
    </source>
</reference>
<sequence length="433" mass="47641">MRILISVVTYGCCISHCISGLLPVGIFPAQSVEIVSTNFVLKRRSPRLMFDFNRCLTNRIQGCLLIGLLILLSGCGKMISNSATEQLLTSDAVDQTISRLDFSTLANKKVFFDTTYIKNVKEAGFVNGDYIISSLRQQIVAANCLIQEKKEEADYVIEARVGTLATNSHEVNYGIPASNMLSSAATLMPAAPAIPTIPEISLAKKSNQSAAAKISVFAYNQKTRERVWQSGVLQSKSTARDTWILGAGPFQRGTIYKEGAQFAGAKIEIPLGSGEEFANDSTVDYLESARFVETPVKSEIKQETKKRDVKTLEEWIKAETAGKEKKKEASAKKSDQPKIEPVAAKKTQAAGKSTKQAKSQLEIEPSKIKTVLFLQPEKANGHHDWLQGDTSRISTVWPQSPEEVQNAPVTAPEESESQEIFEVDETFRKIISE</sequence>
<feature type="compositionally biased region" description="Polar residues" evidence="1">
    <location>
        <begin position="350"/>
        <end position="359"/>
    </location>
</feature>
<proteinExistence type="predicted"/>
<feature type="compositionally biased region" description="Basic and acidic residues" evidence="1">
    <location>
        <begin position="320"/>
        <end position="338"/>
    </location>
</feature>